<evidence type="ECO:0000256" key="3">
    <source>
        <dbReference type="ARBA" id="ARBA00068719"/>
    </source>
</evidence>
<dbReference type="PANTHER" id="PTHR23305">
    <property type="entry name" value="OBG GTPASE FAMILY"/>
    <property type="match status" value="1"/>
</dbReference>
<dbReference type="InterPro" id="IPR012676">
    <property type="entry name" value="TGS-like"/>
</dbReference>
<dbReference type="InterPro" id="IPR013029">
    <property type="entry name" value="YchF_C"/>
</dbReference>
<dbReference type="PIRSF" id="PIRSF006641">
    <property type="entry name" value="CHP00092"/>
    <property type="match status" value="1"/>
</dbReference>
<dbReference type="InterPro" id="IPR004396">
    <property type="entry name" value="ATPase_YchF/OLA1"/>
</dbReference>
<dbReference type="InterPro" id="IPR006073">
    <property type="entry name" value="GTP-bd"/>
</dbReference>
<dbReference type="Gene3D" id="3.10.20.30">
    <property type="match status" value="1"/>
</dbReference>
<dbReference type="InterPro" id="IPR027417">
    <property type="entry name" value="P-loop_NTPase"/>
</dbReference>
<dbReference type="Gene3D" id="3.40.50.300">
    <property type="entry name" value="P-loop containing nucleotide triphosphate hydrolases"/>
    <property type="match status" value="2"/>
</dbReference>
<dbReference type="CDD" id="cd01900">
    <property type="entry name" value="YchF"/>
    <property type="match status" value="1"/>
</dbReference>
<dbReference type="InterPro" id="IPR041706">
    <property type="entry name" value="YchF_N"/>
</dbReference>
<evidence type="ECO:0000256" key="1">
    <source>
        <dbReference type="ARBA" id="ARBA00022741"/>
    </source>
</evidence>
<proteinExistence type="predicted"/>
<keyword evidence="2" id="KW-0067">ATP-binding</keyword>
<dbReference type="OrthoDB" id="424823at2759"/>
<sequence>MSKKDAAAGPRRSVFGRMSNNLAMGIVGLANVGKSTFFNVLTNSSVPAENYPFCTIDPSTARAQVPDERWHHLCASEGKGLGNAFLSNISAVDGIFHMIRIFEDEEIIHVEESIDPVRDLEIVSSELRQKDIEILSKKIEGLERIVQRTNDKQKKQELDTINKCLEFLKNGKDLRFGEYDPHEVDIINQYNLLTVKPVIFLINMNKDAYIKKKGKWLAAIKTWVDTNAPGEKIIPFSAEFERDLSQLSPEEQQQMLAEVKVPSSLSKIIVTGYSGLGLIHFFTAGADEVKCWTVRVGSKAPRAAGVIHTDFERGFIAAEVFAYADFKEHGSEGAVRAAGKYHTKGRDYEVQDGDVILFRFNVTAQKKK</sequence>
<evidence type="ECO:0000259" key="5">
    <source>
        <dbReference type="PROSITE" id="PS51710"/>
    </source>
</evidence>
<comment type="caution">
    <text evidence="7">The sequence shown here is derived from an EMBL/GenBank/DDBJ whole genome shotgun (WGS) entry which is preliminary data.</text>
</comment>
<reference evidence="7 8" key="1">
    <citation type="submission" date="2019-03" db="EMBL/GenBank/DDBJ databases">
        <title>Single cell metagenomics reveals metabolic interactions within the superorganism composed of flagellate Streblomastix strix and complex community of Bacteroidetes bacteria on its surface.</title>
        <authorList>
            <person name="Treitli S.C."/>
            <person name="Kolisko M."/>
            <person name="Husnik F."/>
            <person name="Keeling P."/>
            <person name="Hampl V."/>
        </authorList>
    </citation>
    <scope>NUCLEOTIDE SEQUENCE [LARGE SCALE GENOMIC DNA]</scope>
    <source>
        <strain evidence="7">ST1C</strain>
    </source>
</reference>
<dbReference type="GO" id="GO:0005524">
    <property type="term" value="F:ATP binding"/>
    <property type="evidence" value="ECO:0007669"/>
    <property type="project" value="UniProtKB-KW"/>
</dbReference>
<keyword evidence="4" id="KW-0175">Coiled coil</keyword>
<dbReference type="CDD" id="cd04867">
    <property type="entry name" value="TGS_YchF_OLA1"/>
    <property type="match status" value="1"/>
</dbReference>
<feature type="coiled-coil region" evidence="4">
    <location>
        <begin position="132"/>
        <end position="159"/>
    </location>
</feature>
<dbReference type="GO" id="GO:0005737">
    <property type="term" value="C:cytoplasm"/>
    <property type="evidence" value="ECO:0007669"/>
    <property type="project" value="TreeGrafter"/>
</dbReference>
<name>A0A5J4VZE9_9EUKA</name>
<organism evidence="7 8">
    <name type="scientific">Streblomastix strix</name>
    <dbReference type="NCBI Taxonomy" id="222440"/>
    <lineage>
        <taxon>Eukaryota</taxon>
        <taxon>Metamonada</taxon>
        <taxon>Preaxostyla</taxon>
        <taxon>Oxymonadida</taxon>
        <taxon>Streblomastigidae</taxon>
        <taxon>Streblomastix</taxon>
    </lineage>
</organism>
<dbReference type="PANTHER" id="PTHR23305:SF11">
    <property type="entry name" value="OBG-LIKE ATPASE 1"/>
    <property type="match status" value="1"/>
</dbReference>
<dbReference type="GO" id="GO:0005525">
    <property type="term" value="F:GTP binding"/>
    <property type="evidence" value="ECO:0007669"/>
    <property type="project" value="InterPro"/>
</dbReference>
<dbReference type="Pfam" id="PF01926">
    <property type="entry name" value="MMR_HSR1"/>
    <property type="match status" value="1"/>
</dbReference>
<dbReference type="Gene3D" id="1.10.150.300">
    <property type="entry name" value="TGS-like domain"/>
    <property type="match status" value="1"/>
</dbReference>
<dbReference type="InterPro" id="IPR004095">
    <property type="entry name" value="TGS"/>
</dbReference>
<dbReference type="GO" id="GO:0046872">
    <property type="term" value="F:metal ion binding"/>
    <property type="evidence" value="ECO:0007669"/>
    <property type="project" value="UniProtKB-KW"/>
</dbReference>
<dbReference type="FunFam" id="3.10.20.30:FF:000001">
    <property type="entry name" value="Ribosome-binding ATPase YchF"/>
    <property type="match status" value="1"/>
</dbReference>
<dbReference type="Proteomes" id="UP000324800">
    <property type="component" value="Unassembled WGS sequence"/>
</dbReference>
<dbReference type="InterPro" id="IPR023192">
    <property type="entry name" value="TGS-like_dom_sf"/>
</dbReference>
<evidence type="ECO:0000313" key="7">
    <source>
        <dbReference type="EMBL" id="KAA6387955.1"/>
    </source>
</evidence>
<dbReference type="FunFam" id="1.10.150.300:FF:000001">
    <property type="entry name" value="Ribosome-binding ATPase YchF"/>
    <property type="match status" value="1"/>
</dbReference>
<gene>
    <name evidence="7" type="ORF">EZS28_016518</name>
</gene>
<evidence type="ECO:0000259" key="6">
    <source>
        <dbReference type="PROSITE" id="PS51880"/>
    </source>
</evidence>
<dbReference type="NCBIfam" id="TIGR00092">
    <property type="entry name" value="redox-regulated ATPase YchF"/>
    <property type="match status" value="1"/>
</dbReference>
<keyword evidence="1" id="KW-0547">Nucleotide-binding</keyword>
<dbReference type="Pfam" id="PF06071">
    <property type="entry name" value="YchF-GTPase_C"/>
    <property type="match status" value="1"/>
</dbReference>
<dbReference type="GO" id="GO:0016887">
    <property type="term" value="F:ATP hydrolysis activity"/>
    <property type="evidence" value="ECO:0007669"/>
    <property type="project" value="InterPro"/>
</dbReference>
<feature type="domain" description="TGS" evidence="6">
    <location>
        <begin position="277"/>
        <end position="360"/>
    </location>
</feature>
<dbReference type="PROSITE" id="PS51710">
    <property type="entry name" value="G_OBG"/>
    <property type="match status" value="1"/>
</dbReference>
<dbReference type="PROSITE" id="PS51880">
    <property type="entry name" value="TGS"/>
    <property type="match status" value="1"/>
</dbReference>
<protein>
    <recommendedName>
        <fullName evidence="3">Obg-like ATPase homolog</fullName>
    </recommendedName>
</protein>
<evidence type="ECO:0000256" key="2">
    <source>
        <dbReference type="ARBA" id="ARBA00022840"/>
    </source>
</evidence>
<dbReference type="SUPFAM" id="SSF52540">
    <property type="entry name" value="P-loop containing nucleoside triphosphate hydrolases"/>
    <property type="match status" value="1"/>
</dbReference>
<dbReference type="EMBL" id="SNRW01004173">
    <property type="protein sequence ID" value="KAA6387955.1"/>
    <property type="molecule type" value="Genomic_DNA"/>
</dbReference>
<evidence type="ECO:0000256" key="4">
    <source>
        <dbReference type="SAM" id="Coils"/>
    </source>
</evidence>
<dbReference type="PRINTS" id="PR00326">
    <property type="entry name" value="GTP1OBG"/>
</dbReference>
<dbReference type="SUPFAM" id="SSF81271">
    <property type="entry name" value="TGS-like"/>
    <property type="match status" value="1"/>
</dbReference>
<feature type="domain" description="OBG-type G" evidence="5">
    <location>
        <begin position="22"/>
        <end position="256"/>
    </location>
</feature>
<dbReference type="InterPro" id="IPR012675">
    <property type="entry name" value="Beta-grasp_dom_sf"/>
</dbReference>
<accession>A0A5J4VZE9</accession>
<dbReference type="AlphaFoldDB" id="A0A5J4VZE9"/>
<evidence type="ECO:0000313" key="8">
    <source>
        <dbReference type="Proteomes" id="UP000324800"/>
    </source>
</evidence>
<dbReference type="InterPro" id="IPR031167">
    <property type="entry name" value="G_OBG"/>
</dbReference>